<evidence type="ECO:0000313" key="1">
    <source>
        <dbReference type="EMBL" id="KAB3541008.1"/>
    </source>
</evidence>
<comment type="caution">
    <text evidence="1">The sequence shown here is derived from an EMBL/GenBank/DDBJ whole genome shotgun (WGS) entry which is preliminary data.</text>
</comment>
<gene>
    <name evidence="1" type="ORF">F8154_00035</name>
</gene>
<dbReference type="OrthoDB" id="9783544at2"/>
<name>A0A6I0FRC1_9FIRM</name>
<dbReference type="AlphaFoldDB" id="A0A6I0FRC1"/>
<organism evidence="1 2">
    <name type="scientific">Alkaliphilus pronyensis</name>
    <dbReference type="NCBI Taxonomy" id="1482732"/>
    <lineage>
        <taxon>Bacteria</taxon>
        <taxon>Bacillati</taxon>
        <taxon>Bacillota</taxon>
        <taxon>Clostridia</taxon>
        <taxon>Peptostreptococcales</taxon>
        <taxon>Natronincolaceae</taxon>
        <taxon>Alkaliphilus</taxon>
    </lineage>
</organism>
<protein>
    <submittedName>
        <fullName evidence="1">Uncharacterized protein</fullName>
    </submittedName>
</protein>
<accession>A0A6I0FRC1</accession>
<reference evidence="1 2" key="1">
    <citation type="submission" date="2019-10" db="EMBL/GenBank/DDBJ databases">
        <title>Alkaliphilus serpentinus sp. nov. and Alkaliphilus pronyensis sp. nov., two novel anaerobic alkaliphilic species isolated from the serpentinized-hosted hydrothermal field of the Prony Bay (New Caledonia).</title>
        <authorList>
            <person name="Postec A."/>
        </authorList>
    </citation>
    <scope>NUCLEOTIDE SEQUENCE [LARGE SCALE GENOMIC DNA]</scope>
    <source>
        <strain evidence="1 2">LacV</strain>
    </source>
</reference>
<proteinExistence type="predicted"/>
<evidence type="ECO:0000313" key="2">
    <source>
        <dbReference type="Proteomes" id="UP000432715"/>
    </source>
</evidence>
<keyword evidence="2" id="KW-1185">Reference proteome</keyword>
<sequence>MAKNAGKTVVLNRLIEEAAELNTPIGLTSTGRDGERIDIVTLTEKPTIYIYEGTIVATAKATLLKSEAKLEILEVTDYNTPLGTVVIARALTNGLVEIAGPDTNSQIKKVAEKMRSFGAKLVIVDGAINRKTSAAPSITDATILATGAAVSRDINKVISETQHQVHLYSIEAIAPQDKMEIATKIINDKKYATIDKNFNITFIAISTSLNNGKTIAGYINENTNYVILSGSLVSKTIDDIISATPNYKRVVFVVEDATKIFISQRDWYLLAKRGVKINVVNKINVIAVTVNPLSPYGYGFPPEDFLNKMKQALLPLPVMDVMMEDIYDK</sequence>
<dbReference type="Proteomes" id="UP000432715">
    <property type="component" value="Unassembled WGS sequence"/>
</dbReference>
<dbReference type="EMBL" id="WBZC01000001">
    <property type="protein sequence ID" value="KAB3541008.1"/>
    <property type="molecule type" value="Genomic_DNA"/>
</dbReference>